<evidence type="ECO:0000256" key="1">
    <source>
        <dbReference type="SAM" id="Phobius"/>
    </source>
</evidence>
<proteinExistence type="predicted"/>
<dbReference type="EMBL" id="JAAMOZ010000001">
    <property type="protein sequence ID" value="NIH55830.1"/>
    <property type="molecule type" value="Genomic_DNA"/>
</dbReference>
<protein>
    <recommendedName>
        <fullName evidence="4">DUF4112 domain-containing protein</fullName>
    </recommendedName>
</protein>
<keyword evidence="1" id="KW-1133">Transmembrane helix</keyword>
<sequence length="161" mass="16765">MTIARPDVRTPSRASRSLALLLDDLVRVPGTDIGIGLDAVVGLIPGIGDAGTTAVAGVILVDAVRNRVPLPVLVRMGMNLGLDTLLGLVPGVGDLADIAHRANRRNLRLLERVLADREETRQGSVVYLVVAAGIVAGTLAVLIAGLVLGLWVLLRLLGYSG</sequence>
<accession>A0ABX0SF68</accession>
<keyword evidence="1" id="KW-0472">Membrane</keyword>
<dbReference type="PANTHER" id="PTHR35519:SF2">
    <property type="entry name" value="PH DOMAIN PROTEIN"/>
    <property type="match status" value="1"/>
</dbReference>
<organism evidence="2 3">
    <name type="scientific">Brooklawnia cerclae</name>
    <dbReference type="NCBI Taxonomy" id="349934"/>
    <lineage>
        <taxon>Bacteria</taxon>
        <taxon>Bacillati</taxon>
        <taxon>Actinomycetota</taxon>
        <taxon>Actinomycetes</taxon>
        <taxon>Propionibacteriales</taxon>
        <taxon>Propionibacteriaceae</taxon>
        <taxon>Brooklawnia</taxon>
    </lineage>
</organism>
<keyword evidence="1" id="KW-0812">Transmembrane</keyword>
<evidence type="ECO:0008006" key="4">
    <source>
        <dbReference type="Google" id="ProtNLM"/>
    </source>
</evidence>
<evidence type="ECO:0000313" key="2">
    <source>
        <dbReference type="EMBL" id="NIH55830.1"/>
    </source>
</evidence>
<keyword evidence="3" id="KW-1185">Reference proteome</keyword>
<dbReference type="PANTHER" id="PTHR35519">
    <property type="entry name" value="MEMBRANE PROTEINS"/>
    <property type="match status" value="1"/>
</dbReference>
<gene>
    <name evidence="2" type="ORF">FB473_000475</name>
</gene>
<evidence type="ECO:0000313" key="3">
    <source>
        <dbReference type="Proteomes" id="UP000749311"/>
    </source>
</evidence>
<comment type="caution">
    <text evidence="2">The sequence shown here is derived from an EMBL/GenBank/DDBJ whole genome shotgun (WGS) entry which is preliminary data.</text>
</comment>
<feature type="transmembrane region" description="Helical" evidence="1">
    <location>
        <begin position="125"/>
        <end position="154"/>
    </location>
</feature>
<dbReference type="Pfam" id="PF13430">
    <property type="entry name" value="DUF4112"/>
    <property type="match status" value="1"/>
</dbReference>
<name>A0ABX0SF68_9ACTN</name>
<dbReference type="RefSeq" id="WP_208390408.1">
    <property type="nucleotide sequence ID" value="NZ_BAAAOO010000002.1"/>
</dbReference>
<dbReference type="Proteomes" id="UP000749311">
    <property type="component" value="Unassembled WGS sequence"/>
</dbReference>
<dbReference type="InterPro" id="IPR025187">
    <property type="entry name" value="DUF4112"/>
</dbReference>
<reference evidence="2 3" key="1">
    <citation type="submission" date="2020-02" db="EMBL/GenBank/DDBJ databases">
        <title>Sequencing the genomes of 1000 actinobacteria strains.</title>
        <authorList>
            <person name="Klenk H.-P."/>
        </authorList>
    </citation>
    <scope>NUCLEOTIDE SEQUENCE [LARGE SCALE GENOMIC DNA]</scope>
    <source>
        <strain evidence="2 3">DSM 19609</strain>
    </source>
</reference>